<keyword evidence="2" id="KW-1185">Reference proteome</keyword>
<proteinExistence type="predicted"/>
<sequence>MQAVVLIVSNSVSAVVLTSKTPYAEEKSALGALFFALKMTGRSHFIGYHY</sequence>
<protein>
    <submittedName>
        <fullName evidence="1">Uncharacterized protein</fullName>
    </submittedName>
</protein>
<evidence type="ECO:0000313" key="1">
    <source>
        <dbReference type="EMBL" id="RMA80242.1"/>
    </source>
</evidence>
<reference evidence="1 2" key="1">
    <citation type="submission" date="2018-10" db="EMBL/GenBank/DDBJ databases">
        <title>Genomic Encyclopedia of Type Strains, Phase IV (KMG-IV): sequencing the most valuable type-strain genomes for metagenomic binning, comparative biology and taxonomic classification.</title>
        <authorList>
            <person name="Goeker M."/>
        </authorList>
    </citation>
    <scope>NUCLEOTIDE SEQUENCE [LARGE SCALE GENOMIC DNA]</scope>
    <source>
        <strain evidence="1 2">DSM 25080</strain>
    </source>
</reference>
<evidence type="ECO:0000313" key="2">
    <source>
        <dbReference type="Proteomes" id="UP000267187"/>
    </source>
</evidence>
<dbReference type="Proteomes" id="UP000267187">
    <property type="component" value="Unassembled WGS sequence"/>
</dbReference>
<dbReference type="AlphaFoldDB" id="A0A3M0AMM9"/>
<gene>
    <name evidence="1" type="ORF">DFR27_1606</name>
</gene>
<dbReference type="EMBL" id="REFJ01000003">
    <property type="protein sequence ID" value="RMA80242.1"/>
    <property type="molecule type" value="Genomic_DNA"/>
</dbReference>
<accession>A0A3M0AMM9</accession>
<comment type="caution">
    <text evidence="1">The sequence shown here is derived from an EMBL/GenBank/DDBJ whole genome shotgun (WGS) entry which is preliminary data.</text>
</comment>
<organism evidence="1 2">
    <name type="scientific">Umboniibacter marinipuniceus</name>
    <dbReference type="NCBI Taxonomy" id="569599"/>
    <lineage>
        <taxon>Bacteria</taxon>
        <taxon>Pseudomonadati</taxon>
        <taxon>Pseudomonadota</taxon>
        <taxon>Gammaproteobacteria</taxon>
        <taxon>Cellvibrionales</taxon>
        <taxon>Cellvibrionaceae</taxon>
        <taxon>Umboniibacter</taxon>
    </lineage>
</organism>
<name>A0A3M0AMM9_9GAMM</name>